<organism evidence="12 13">
    <name type="scientific">Iodidimonas muriae</name>
    <dbReference type="NCBI Taxonomy" id="261467"/>
    <lineage>
        <taxon>Bacteria</taxon>
        <taxon>Pseudomonadati</taxon>
        <taxon>Pseudomonadota</taxon>
        <taxon>Alphaproteobacteria</taxon>
        <taxon>Iodidimonadales</taxon>
        <taxon>Iodidimonadaceae</taxon>
        <taxon>Iodidimonas</taxon>
    </lineage>
</organism>
<keyword evidence="5 8" id="KW-0547">Nucleotide-binding</keyword>
<dbReference type="Gene3D" id="3.40.50.10050">
    <property type="entry name" value="Translation initiation factor IF- 2, domain 3"/>
    <property type="match status" value="1"/>
</dbReference>
<evidence type="ECO:0000256" key="8">
    <source>
        <dbReference type="HAMAP-Rule" id="MF_00100"/>
    </source>
</evidence>
<evidence type="ECO:0000256" key="6">
    <source>
        <dbReference type="ARBA" id="ARBA00022917"/>
    </source>
</evidence>
<evidence type="ECO:0000313" key="13">
    <source>
        <dbReference type="Proteomes" id="UP000602381"/>
    </source>
</evidence>
<dbReference type="InterPro" id="IPR027417">
    <property type="entry name" value="P-loop_NTPase"/>
</dbReference>
<dbReference type="PANTHER" id="PTHR43381:SF5">
    <property type="entry name" value="TR-TYPE G DOMAIN-CONTAINING PROTEIN"/>
    <property type="match status" value="1"/>
</dbReference>
<proteinExistence type="inferred from homology"/>
<dbReference type="InterPro" id="IPR006847">
    <property type="entry name" value="IF2_N"/>
</dbReference>
<dbReference type="SUPFAM" id="SSF52156">
    <property type="entry name" value="Initiation factor IF2/eIF5b, domain 3"/>
    <property type="match status" value="1"/>
</dbReference>
<dbReference type="Proteomes" id="UP000602381">
    <property type="component" value="Unassembled WGS sequence"/>
</dbReference>
<dbReference type="PANTHER" id="PTHR43381">
    <property type="entry name" value="TRANSLATION INITIATION FACTOR IF-2-RELATED"/>
    <property type="match status" value="1"/>
</dbReference>
<reference evidence="13" key="1">
    <citation type="journal article" date="2019" name="Int. J. Syst. Evol. Microbiol.">
        <title>The Global Catalogue of Microorganisms (GCM) 10K type strain sequencing project: providing services to taxonomists for standard genome sequencing and annotation.</title>
        <authorList>
            <consortium name="The Broad Institute Genomics Platform"/>
            <consortium name="The Broad Institute Genome Sequencing Center for Infectious Disease"/>
            <person name="Wu L."/>
            <person name="Ma J."/>
        </authorList>
    </citation>
    <scope>NUCLEOTIDE SEQUENCE [LARGE SCALE GENOMIC DNA]</scope>
    <source>
        <strain evidence="13">JCM 17843</strain>
    </source>
</reference>
<evidence type="ECO:0000256" key="2">
    <source>
        <dbReference type="ARBA" id="ARBA00020675"/>
    </source>
</evidence>
<evidence type="ECO:0000256" key="5">
    <source>
        <dbReference type="ARBA" id="ARBA00022741"/>
    </source>
</evidence>
<evidence type="ECO:0000256" key="9">
    <source>
        <dbReference type="RuleBase" id="RU000644"/>
    </source>
</evidence>
<dbReference type="SUPFAM" id="SSF50447">
    <property type="entry name" value="Translation proteins"/>
    <property type="match status" value="2"/>
</dbReference>
<keyword evidence="4 8" id="KW-0396">Initiation factor</keyword>
<dbReference type="Pfam" id="PF22042">
    <property type="entry name" value="EF-G_D2"/>
    <property type="match status" value="1"/>
</dbReference>
<dbReference type="SUPFAM" id="SSF52540">
    <property type="entry name" value="P-loop containing nucleoside triphosphate hydrolases"/>
    <property type="match status" value="1"/>
</dbReference>
<dbReference type="CDD" id="cd03692">
    <property type="entry name" value="mtIF2_IVc"/>
    <property type="match status" value="1"/>
</dbReference>
<feature type="binding site" evidence="8">
    <location>
        <begin position="403"/>
        <end position="410"/>
    </location>
    <ligand>
        <name>GTP</name>
        <dbReference type="ChEBI" id="CHEBI:37565"/>
    </ligand>
</feature>
<dbReference type="NCBIfam" id="TIGR00231">
    <property type="entry name" value="small_GTP"/>
    <property type="match status" value="1"/>
</dbReference>
<feature type="compositionally biased region" description="Low complexity" evidence="10">
    <location>
        <begin position="70"/>
        <end position="89"/>
    </location>
</feature>
<dbReference type="PROSITE" id="PS01176">
    <property type="entry name" value="IF2"/>
    <property type="match status" value="1"/>
</dbReference>
<evidence type="ECO:0000256" key="10">
    <source>
        <dbReference type="SAM" id="MobiDB-lite"/>
    </source>
</evidence>
<dbReference type="Gene3D" id="3.40.50.300">
    <property type="entry name" value="P-loop containing nucleotide triphosphate hydrolases"/>
    <property type="match status" value="1"/>
</dbReference>
<feature type="compositionally biased region" description="Low complexity" evidence="10">
    <location>
        <begin position="167"/>
        <end position="182"/>
    </location>
</feature>
<dbReference type="CDD" id="cd03702">
    <property type="entry name" value="IF2_mtIF2_II"/>
    <property type="match status" value="1"/>
</dbReference>
<dbReference type="InterPro" id="IPR013575">
    <property type="entry name" value="IF2_assoc_dom_bac"/>
</dbReference>
<feature type="compositionally biased region" description="Polar residues" evidence="10">
    <location>
        <begin position="56"/>
        <end position="65"/>
    </location>
</feature>
<dbReference type="HAMAP" id="MF_00100_B">
    <property type="entry name" value="IF_2_B"/>
    <property type="match status" value="1"/>
</dbReference>
<comment type="caution">
    <text evidence="12">The sequence shown here is derived from an EMBL/GenBank/DDBJ whole genome shotgun (WGS) entry which is preliminary data.</text>
</comment>
<keyword evidence="13" id="KW-1185">Reference proteome</keyword>
<dbReference type="InterPro" id="IPR009000">
    <property type="entry name" value="Transl_B-barrel_sf"/>
</dbReference>
<evidence type="ECO:0000256" key="1">
    <source>
        <dbReference type="ARBA" id="ARBA00007733"/>
    </source>
</evidence>
<feature type="binding site" evidence="8">
    <location>
        <begin position="450"/>
        <end position="454"/>
    </location>
    <ligand>
        <name>GTP</name>
        <dbReference type="ChEBI" id="CHEBI:37565"/>
    </ligand>
</feature>
<feature type="binding site" evidence="8">
    <location>
        <begin position="504"/>
        <end position="507"/>
    </location>
    <ligand>
        <name>GTP</name>
        <dbReference type="ChEBI" id="CHEBI:37565"/>
    </ligand>
</feature>
<sequence>MSDDNKLSLSGRGTLGVGKGPDSGQVRQNFSHGRSKPVVVERRRKRVLKKAGGTEAASTTAQPTTEKPAQKPASPPQKQQQRQTRSTASKPKRSSGQDSGALTNQELEVRKRALASLDEERKRAEAERLRVEEEAKKRAEEERRRKAEEEALREAAEAARRAEAEKAGVAAADSAAAAPAGELTKAEEQAKRLAEQAAKRAAEDKIRKKAEAEARKKAEEEAQAREESTKKADAKKPASKRRETKPEEEDSKRSRGRRTRGGGDSRRSGKLTVNRAFDSDGEQERRRSMAAFRRAQAKRRGGQSIKDQDKKVREVVIPEVITVQELANRMAEKATDAIRVLMKMGMMVTINENLDQDTAELVVRELGHLPKRVSEADVEIGLVGEEDNLEDMQVRPPVVTIMGHVDHGKTSLLDALRETDVASGEAGGITQHIGAYQVTLSSGARITFLDTPGHEAFTQMRARGARVTDLVVIVVAADDGIMPQTIEAINHAKAANVPMIIAINKMDAPGASADRVRQELLQHDVQVEAMGGDVLDVEVSALKRQNLDKLEEAILLQSEVLELKANPNRAAEGVVVEAKLEKGRGPVATLLVARGTLRVGDIVVAGAEWGKVRAMVDERGRQLDEAAPARPVEILGLNGAPSAGDDFSVVDSEGRARDVSQYRQQQQRKRRQFTTPTSIEGMFSQLKEKKAEEFPVVIRGDVQGTVEAIVQSLAKIGGDDIKARILHAAAGGITETDVTLANASNALIIGFNVRANKQAREAAERDGVPIKYYSVIYDLVDEVKAAMAGQLGPAIEETALGMAEVRDVFSAGKSGKAAGCLVTEGVIRRNAKARLLRDNVVIYTGRLSSLRRFKDDVDEVQSGVECGMAFENYQDMRPGDQVEAFETREVERKL</sequence>
<evidence type="ECO:0000313" key="12">
    <source>
        <dbReference type="EMBL" id="GGO07261.1"/>
    </source>
</evidence>
<dbReference type="EMBL" id="BMOV01000002">
    <property type="protein sequence ID" value="GGO07261.1"/>
    <property type="molecule type" value="Genomic_DNA"/>
</dbReference>
<dbReference type="RefSeq" id="WP_150004228.1">
    <property type="nucleotide sequence ID" value="NZ_BMOV01000002.1"/>
</dbReference>
<comment type="caution">
    <text evidence="8">Lacks conserved residue(s) required for the propagation of feature annotation.</text>
</comment>
<feature type="compositionally biased region" description="Basic and acidic residues" evidence="10">
    <location>
        <begin position="118"/>
        <end position="166"/>
    </location>
</feature>
<dbReference type="Pfam" id="PF08364">
    <property type="entry name" value="IF2_assoc"/>
    <property type="match status" value="1"/>
</dbReference>
<keyword evidence="3 8" id="KW-0963">Cytoplasm</keyword>
<dbReference type="Gene3D" id="2.40.30.10">
    <property type="entry name" value="Translation factors"/>
    <property type="match status" value="2"/>
</dbReference>
<feature type="region of interest" description="Disordered" evidence="10">
    <location>
        <begin position="1"/>
        <end position="307"/>
    </location>
</feature>
<feature type="domain" description="Tr-type G" evidence="11">
    <location>
        <begin position="394"/>
        <end position="564"/>
    </location>
</feature>
<dbReference type="InterPro" id="IPR023115">
    <property type="entry name" value="TIF_IF2_dom3"/>
</dbReference>
<dbReference type="CDD" id="cd01887">
    <property type="entry name" value="IF2_eIF5B"/>
    <property type="match status" value="1"/>
</dbReference>
<dbReference type="InterPro" id="IPR000178">
    <property type="entry name" value="TF_IF2_bacterial-like"/>
</dbReference>
<dbReference type="InterPro" id="IPR000795">
    <property type="entry name" value="T_Tr_GTP-bd_dom"/>
</dbReference>
<evidence type="ECO:0000256" key="3">
    <source>
        <dbReference type="ARBA" id="ARBA00022490"/>
    </source>
</evidence>
<dbReference type="InterPro" id="IPR005225">
    <property type="entry name" value="Small_GTP-bd"/>
</dbReference>
<comment type="similarity">
    <text evidence="1 8 9">Belongs to the TRAFAC class translation factor GTPase superfamily. Classic translation factor GTPase family. IF-2 subfamily.</text>
</comment>
<feature type="compositionally biased region" description="Basic and acidic residues" evidence="10">
    <location>
        <begin position="184"/>
        <end position="253"/>
    </location>
</feature>
<evidence type="ECO:0000259" key="11">
    <source>
        <dbReference type="PROSITE" id="PS51722"/>
    </source>
</evidence>
<keyword evidence="7 8" id="KW-0342">GTP-binding</keyword>
<dbReference type="Pfam" id="PF11987">
    <property type="entry name" value="IF-2"/>
    <property type="match status" value="1"/>
</dbReference>
<dbReference type="InterPro" id="IPR015760">
    <property type="entry name" value="TIF_IF2"/>
</dbReference>
<accession>A0ABQ2L924</accession>
<name>A0ABQ2L924_9PROT</name>
<dbReference type="InterPro" id="IPR044145">
    <property type="entry name" value="IF2_II"/>
</dbReference>
<dbReference type="InterPro" id="IPR053905">
    <property type="entry name" value="EF-G-like_DII"/>
</dbReference>
<dbReference type="InterPro" id="IPR036925">
    <property type="entry name" value="TIF_IF2_dom3_sf"/>
</dbReference>
<comment type="function">
    <text evidence="8 9">One of the essential components for the initiation of protein synthesis. Protects formylmethionyl-tRNA from spontaneous hydrolysis and promotes its binding to the 30S ribosomal subunits. Also involved in the hydrolysis of GTP during the formation of the 70S ribosomal complex.</text>
</comment>
<evidence type="ECO:0000256" key="4">
    <source>
        <dbReference type="ARBA" id="ARBA00022540"/>
    </source>
</evidence>
<dbReference type="Pfam" id="PF04760">
    <property type="entry name" value="IF2_N"/>
    <property type="match status" value="1"/>
</dbReference>
<protein>
    <recommendedName>
        <fullName evidence="2 8">Translation initiation factor IF-2</fullName>
    </recommendedName>
</protein>
<dbReference type="Pfam" id="PF00009">
    <property type="entry name" value="GTP_EFTU"/>
    <property type="match status" value="1"/>
</dbReference>
<dbReference type="PROSITE" id="PS51722">
    <property type="entry name" value="G_TR_2"/>
    <property type="match status" value="1"/>
</dbReference>
<comment type="subcellular location">
    <subcellularLocation>
        <location evidence="8">Cytoplasm</location>
    </subcellularLocation>
</comment>
<dbReference type="NCBIfam" id="TIGR00487">
    <property type="entry name" value="IF-2"/>
    <property type="match status" value="1"/>
</dbReference>
<evidence type="ECO:0000256" key="7">
    <source>
        <dbReference type="ARBA" id="ARBA00023134"/>
    </source>
</evidence>
<feature type="compositionally biased region" description="Polar residues" evidence="10">
    <location>
        <begin position="94"/>
        <end position="106"/>
    </location>
</feature>
<keyword evidence="6 8" id="KW-0648">Protein biosynthesis</keyword>
<gene>
    <name evidence="8" type="primary">infB</name>
    <name evidence="12" type="ORF">GCM10007972_06460</name>
</gene>